<evidence type="ECO:0000256" key="2">
    <source>
        <dbReference type="SAM" id="Phobius"/>
    </source>
</evidence>
<feature type="region of interest" description="Disordered" evidence="1">
    <location>
        <begin position="131"/>
        <end position="181"/>
    </location>
</feature>
<feature type="transmembrane region" description="Helical" evidence="2">
    <location>
        <begin position="194"/>
        <end position="215"/>
    </location>
</feature>
<comment type="caution">
    <text evidence="3">The sequence shown here is derived from an EMBL/GenBank/DDBJ whole genome shotgun (WGS) entry which is preliminary data.</text>
</comment>
<keyword evidence="2" id="KW-0472">Membrane</keyword>
<protein>
    <submittedName>
        <fullName evidence="3">Uncharacterized protein</fullName>
    </submittedName>
</protein>
<keyword evidence="4" id="KW-1185">Reference proteome</keyword>
<sequence length="314" mass="33872">MAPLLTKLPSMPHLPPIPPIPSLPSFPPLPLPTPRLLPTPIQPWSTYETATTLVIRGRIQQSEETLHALQTSATATNAGARVVVTLISVYDVFLTETLVQTFTGGIPEPPAFEPTEIISISPTNAASNTGNAFASNSSGSAPISSVSPTGTSADITSQSTTSASSSSSINSGSGSNTSTETGYLETTPHKFPTALVALLLSLFSLLILAGLIFYLQLRTANAAQNPSRRSSQFVWGAFGVTRKRDAKTEDREKPVDPVAEAIRKEEQDRLRKQKRSGMGSFYAPQVRHLVNLLGSKEELRVNVRRDRNRKWAAR</sequence>
<reference evidence="3" key="1">
    <citation type="journal article" date="2020" name="Stud. Mycol.">
        <title>101 Dothideomycetes genomes: a test case for predicting lifestyles and emergence of pathogens.</title>
        <authorList>
            <person name="Haridas S."/>
            <person name="Albert R."/>
            <person name="Binder M."/>
            <person name="Bloem J."/>
            <person name="Labutti K."/>
            <person name="Salamov A."/>
            <person name="Andreopoulos B."/>
            <person name="Baker S."/>
            <person name="Barry K."/>
            <person name="Bills G."/>
            <person name="Bluhm B."/>
            <person name="Cannon C."/>
            <person name="Castanera R."/>
            <person name="Culley D."/>
            <person name="Daum C."/>
            <person name="Ezra D."/>
            <person name="Gonzalez J."/>
            <person name="Henrissat B."/>
            <person name="Kuo A."/>
            <person name="Liang C."/>
            <person name="Lipzen A."/>
            <person name="Lutzoni F."/>
            <person name="Magnuson J."/>
            <person name="Mondo S."/>
            <person name="Nolan M."/>
            <person name="Ohm R."/>
            <person name="Pangilinan J."/>
            <person name="Park H.-J."/>
            <person name="Ramirez L."/>
            <person name="Alfaro M."/>
            <person name="Sun H."/>
            <person name="Tritt A."/>
            <person name="Yoshinaga Y."/>
            <person name="Zwiers L.-H."/>
            <person name="Turgeon B."/>
            <person name="Goodwin S."/>
            <person name="Spatafora J."/>
            <person name="Crous P."/>
            <person name="Grigoriev I."/>
        </authorList>
    </citation>
    <scope>NUCLEOTIDE SEQUENCE</scope>
    <source>
        <strain evidence="3">CBS 130266</strain>
    </source>
</reference>
<gene>
    <name evidence="3" type="ORF">EJ08DRAFT_697022</name>
</gene>
<name>A0A9P4NT86_9PEZI</name>
<dbReference type="AlphaFoldDB" id="A0A9P4NT86"/>
<evidence type="ECO:0000313" key="3">
    <source>
        <dbReference type="EMBL" id="KAF2430811.1"/>
    </source>
</evidence>
<dbReference type="OrthoDB" id="10585321at2759"/>
<proteinExistence type="predicted"/>
<dbReference type="EMBL" id="MU007036">
    <property type="protein sequence ID" value="KAF2430811.1"/>
    <property type="molecule type" value="Genomic_DNA"/>
</dbReference>
<feature type="compositionally biased region" description="Low complexity" evidence="1">
    <location>
        <begin position="131"/>
        <end position="179"/>
    </location>
</feature>
<keyword evidence="2" id="KW-1133">Transmembrane helix</keyword>
<evidence type="ECO:0000313" key="4">
    <source>
        <dbReference type="Proteomes" id="UP000800235"/>
    </source>
</evidence>
<dbReference type="Proteomes" id="UP000800235">
    <property type="component" value="Unassembled WGS sequence"/>
</dbReference>
<accession>A0A9P4NT86</accession>
<organism evidence="3 4">
    <name type="scientific">Tothia fuscella</name>
    <dbReference type="NCBI Taxonomy" id="1048955"/>
    <lineage>
        <taxon>Eukaryota</taxon>
        <taxon>Fungi</taxon>
        <taxon>Dikarya</taxon>
        <taxon>Ascomycota</taxon>
        <taxon>Pezizomycotina</taxon>
        <taxon>Dothideomycetes</taxon>
        <taxon>Pleosporomycetidae</taxon>
        <taxon>Venturiales</taxon>
        <taxon>Cylindrosympodiaceae</taxon>
        <taxon>Tothia</taxon>
    </lineage>
</organism>
<evidence type="ECO:0000256" key="1">
    <source>
        <dbReference type="SAM" id="MobiDB-lite"/>
    </source>
</evidence>
<keyword evidence="2" id="KW-0812">Transmembrane</keyword>